<organism evidence="7 8">
    <name type="scientific">Actinocatenispora rupis</name>
    <dbReference type="NCBI Taxonomy" id="519421"/>
    <lineage>
        <taxon>Bacteria</taxon>
        <taxon>Bacillati</taxon>
        <taxon>Actinomycetota</taxon>
        <taxon>Actinomycetes</taxon>
        <taxon>Micromonosporales</taxon>
        <taxon>Micromonosporaceae</taxon>
        <taxon>Actinocatenispora</taxon>
    </lineage>
</organism>
<feature type="DNA-binding region" description="OmpR/PhoB-type" evidence="5">
    <location>
        <begin position="94"/>
        <end position="193"/>
    </location>
</feature>
<comment type="caution">
    <text evidence="7">The sequence shown here is derived from an EMBL/GenBank/DDBJ whole genome shotgun (WGS) entry which is preliminary data.</text>
</comment>
<keyword evidence="3 5" id="KW-0238">DNA-binding</keyword>
<dbReference type="AlphaFoldDB" id="A0A8J3J9I6"/>
<evidence type="ECO:0000256" key="1">
    <source>
        <dbReference type="ARBA" id="ARBA00005820"/>
    </source>
</evidence>
<dbReference type="InterPro" id="IPR001867">
    <property type="entry name" value="OmpR/PhoB-type_DNA-bd"/>
</dbReference>
<keyword evidence="8" id="KW-1185">Reference proteome</keyword>
<proteinExistence type="inferred from homology"/>
<dbReference type="CDD" id="cd15831">
    <property type="entry name" value="BTAD"/>
    <property type="match status" value="1"/>
</dbReference>
<dbReference type="EMBL" id="BOMB01000029">
    <property type="protein sequence ID" value="GID14191.1"/>
    <property type="molecule type" value="Genomic_DNA"/>
</dbReference>
<dbReference type="Pfam" id="PF00486">
    <property type="entry name" value="Trans_reg_C"/>
    <property type="match status" value="1"/>
</dbReference>
<name>A0A8J3J9I6_9ACTN</name>
<dbReference type="CDD" id="cd00383">
    <property type="entry name" value="trans_reg_C"/>
    <property type="match status" value="1"/>
</dbReference>
<dbReference type="InterPro" id="IPR000792">
    <property type="entry name" value="Tscrpt_reg_LuxR_C"/>
</dbReference>
<comment type="similarity">
    <text evidence="1">Belongs to the AfsR/DnrI/RedD regulatory family.</text>
</comment>
<dbReference type="GO" id="GO:0003677">
    <property type="term" value="F:DNA binding"/>
    <property type="evidence" value="ECO:0007669"/>
    <property type="project" value="UniProtKB-UniRule"/>
</dbReference>
<evidence type="ECO:0000313" key="8">
    <source>
        <dbReference type="Proteomes" id="UP000612808"/>
    </source>
</evidence>
<evidence type="ECO:0000259" key="6">
    <source>
        <dbReference type="PROSITE" id="PS51755"/>
    </source>
</evidence>
<feature type="domain" description="OmpR/PhoB-type" evidence="6">
    <location>
        <begin position="94"/>
        <end position="193"/>
    </location>
</feature>
<dbReference type="SUPFAM" id="SSF46894">
    <property type="entry name" value="C-terminal effector domain of the bipartite response regulators"/>
    <property type="match status" value="2"/>
</dbReference>
<gene>
    <name evidence="7" type="ORF">Aru02nite_50800</name>
</gene>
<dbReference type="Pfam" id="PF03704">
    <property type="entry name" value="BTAD"/>
    <property type="match status" value="1"/>
</dbReference>
<keyword evidence="2" id="KW-0805">Transcription regulation</keyword>
<dbReference type="SMART" id="SM01043">
    <property type="entry name" value="BTAD"/>
    <property type="match status" value="1"/>
</dbReference>
<keyword evidence="4" id="KW-0804">Transcription</keyword>
<dbReference type="SMART" id="SM00862">
    <property type="entry name" value="Trans_reg_C"/>
    <property type="match status" value="1"/>
</dbReference>
<dbReference type="Gene3D" id="1.10.10.10">
    <property type="entry name" value="Winged helix-like DNA-binding domain superfamily/Winged helix DNA-binding domain"/>
    <property type="match status" value="2"/>
</dbReference>
<evidence type="ECO:0000313" key="7">
    <source>
        <dbReference type="EMBL" id="GID14191.1"/>
    </source>
</evidence>
<evidence type="ECO:0000256" key="4">
    <source>
        <dbReference type="ARBA" id="ARBA00023163"/>
    </source>
</evidence>
<dbReference type="InterPro" id="IPR016032">
    <property type="entry name" value="Sig_transdc_resp-reg_C-effctor"/>
</dbReference>
<accession>A0A8J3J9I6</accession>
<dbReference type="InterPro" id="IPR051677">
    <property type="entry name" value="AfsR-DnrI-RedD_regulator"/>
</dbReference>
<dbReference type="PROSITE" id="PS51755">
    <property type="entry name" value="OMPR_PHOB"/>
    <property type="match status" value="1"/>
</dbReference>
<protein>
    <recommendedName>
        <fullName evidence="6">OmpR/PhoB-type domain-containing protein</fullName>
    </recommendedName>
</protein>
<dbReference type="InterPro" id="IPR036388">
    <property type="entry name" value="WH-like_DNA-bd_sf"/>
</dbReference>
<dbReference type="InterPro" id="IPR011990">
    <property type="entry name" value="TPR-like_helical_dom_sf"/>
</dbReference>
<evidence type="ECO:0000256" key="5">
    <source>
        <dbReference type="PROSITE-ProRule" id="PRU01091"/>
    </source>
</evidence>
<dbReference type="GO" id="GO:0006355">
    <property type="term" value="P:regulation of DNA-templated transcription"/>
    <property type="evidence" value="ECO:0007669"/>
    <property type="project" value="InterPro"/>
</dbReference>
<dbReference type="PANTHER" id="PTHR35807:SF1">
    <property type="entry name" value="TRANSCRIPTIONAL REGULATOR REDD"/>
    <property type="match status" value="1"/>
</dbReference>
<evidence type="ECO:0000256" key="3">
    <source>
        <dbReference type="ARBA" id="ARBA00023125"/>
    </source>
</evidence>
<dbReference type="Proteomes" id="UP000612808">
    <property type="component" value="Unassembled WGS sequence"/>
</dbReference>
<dbReference type="SMART" id="SM00421">
    <property type="entry name" value="HTH_LUXR"/>
    <property type="match status" value="1"/>
</dbReference>
<dbReference type="PANTHER" id="PTHR35807">
    <property type="entry name" value="TRANSCRIPTIONAL REGULATOR REDD-RELATED"/>
    <property type="match status" value="1"/>
</dbReference>
<dbReference type="SUPFAM" id="SSF48452">
    <property type="entry name" value="TPR-like"/>
    <property type="match status" value="1"/>
</dbReference>
<sequence length="351" mass="38177">MPTTALTDLPVVVGLSAREHEVLRAVGCGLTDGEIALTLDLPEPTVADDVEHILATCALRDRAAAIVYAFDRGLVVPGQGPRGQAAAPVLRVVVPRPSRPRLRLSVLGPLRAWYDGRPVDLGPLRQQAVLAALALRSDRTVSRQELLDAVWGAEPPAGNVVQVYVYRLRKILLGGTQPDPVIRRDRSGYRFARDTVELDVARLEDLVTAARRADGAGDLTGAVRLCSQALELFDGEPLAGIPGPFAELERLRLAERRIALAQWKLDRQLRLGQHTGAIAELSALAAAQPYNEPVAAMLMHALHRTGRRGEALLVFTRTYRRLADDLGLAPGETLRHAHEAVLRGEDTRFGH</sequence>
<dbReference type="Gene3D" id="1.25.40.10">
    <property type="entry name" value="Tetratricopeptide repeat domain"/>
    <property type="match status" value="1"/>
</dbReference>
<dbReference type="InterPro" id="IPR005158">
    <property type="entry name" value="BTAD"/>
</dbReference>
<reference evidence="7" key="1">
    <citation type="submission" date="2021-01" db="EMBL/GenBank/DDBJ databases">
        <title>Whole genome shotgun sequence of Actinocatenispora rupis NBRC 107355.</title>
        <authorList>
            <person name="Komaki H."/>
            <person name="Tamura T."/>
        </authorList>
    </citation>
    <scope>NUCLEOTIDE SEQUENCE</scope>
    <source>
        <strain evidence="7">NBRC 107355</strain>
    </source>
</reference>
<evidence type="ECO:0000256" key="2">
    <source>
        <dbReference type="ARBA" id="ARBA00023015"/>
    </source>
</evidence>
<dbReference type="RefSeq" id="WP_203661916.1">
    <property type="nucleotide sequence ID" value="NZ_BAAAZM010000001.1"/>
</dbReference>
<dbReference type="GO" id="GO:0000160">
    <property type="term" value="P:phosphorelay signal transduction system"/>
    <property type="evidence" value="ECO:0007669"/>
    <property type="project" value="InterPro"/>
</dbReference>